<reference evidence="1 4" key="3">
    <citation type="submission" date="2015-12" db="EMBL/GenBank/DDBJ databases">
        <title>Complete genome sequence of Pseudoalteromonas rubra SCSIO 6842, harboring a conjugative plasmid.</title>
        <authorList>
            <person name="Li B."/>
            <person name="Wang X."/>
        </authorList>
    </citation>
    <scope>NUCLEOTIDE SEQUENCE [LARGE SCALE GENOMIC DNA]</scope>
    <source>
        <strain evidence="1 4">SCSIO 6842</strain>
    </source>
</reference>
<dbReference type="PATRIC" id="fig|43658.6.peg.3232"/>
<evidence type="ECO:0000313" key="2">
    <source>
        <dbReference type="EMBL" id="KNC67786.1"/>
    </source>
</evidence>
<accession>A0A0L0ETQ7</accession>
<protein>
    <submittedName>
        <fullName evidence="2">Uncharacterized protein</fullName>
    </submittedName>
</protein>
<reference evidence="2" key="2">
    <citation type="submission" date="2015-07" db="EMBL/GenBank/DDBJ databases">
        <title>MeaNS - Measles Nucleotide Surveillance Program.</title>
        <authorList>
            <person name="Tran T."/>
            <person name="Druce J."/>
        </authorList>
    </citation>
    <scope>NUCLEOTIDE SEQUENCE</scope>
    <source>
        <strain evidence="2">OCN096</strain>
    </source>
</reference>
<name>A0A0L0ETQ7_9GAMM</name>
<dbReference type="KEGG" id="prr:AT705_04375"/>
<dbReference type="AlphaFoldDB" id="A0A0L0ETQ7"/>
<dbReference type="RefSeq" id="WP_049864198.1">
    <property type="nucleotide sequence ID" value="NZ_CP013611.1"/>
</dbReference>
<dbReference type="OrthoDB" id="737122at2"/>
<proteinExistence type="predicted"/>
<dbReference type="Proteomes" id="UP000036850">
    <property type="component" value="Unassembled WGS sequence"/>
</dbReference>
<evidence type="ECO:0000313" key="3">
    <source>
        <dbReference type="Proteomes" id="UP000036850"/>
    </source>
</evidence>
<organism evidence="2 3">
    <name type="scientific">Pseudoalteromonas rubra</name>
    <dbReference type="NCBI Taxonomy" id="43658"/>
    <lineage>
        <taxon>Bacteria</taxon>
        <taxon>Pseudomonadati</taxon>
        <taxon>Pseudomonadota</taxon>
        <taxon>Gammaproteobacteria</taxon>
        <taxon>Alteromonadales</taxon>
        <taxon>Pseudoalteromonadaceae</taxon>
        <taxon>Pseudoalteromonas</taxon>
    </lineage>
</organism>
<reference evidence="3" key="1">
    <citation type="submission" date="2015-07" db="EMBL/GenBank/DDBJ databases">
        <title>Draft genome sequence of a Pseudoalteromonas rubra strain, OCN096, isolated from Kaneohe Bay, Oahu, Hawaii.</title>
        <authorList>
            <person name="Beurmann S."/>
            <person name="Ushijima B."/>
            <person name="Belcaid M."/>
            <person name="Callahan S.M."/>
            <person name="Aeby G.S."/>
        </authorList>
    </citation>
    <scope>NUCLEOTIDE SEQUENCE [LARGE SCALE GENOMIC DNA]</scope>
    <source>
        <strain evidence="3">OCN096</strain>
    </source>
</reference>
<dbReference type="EMBL" id="CP013611">
    <property type="protein sequence ID" value="ALU42241.1"/>
    <property type="molecule type" value="Genomic_DNA"/>
</dbReference>
<evidence type="ECO:0000313" key="4">
    <source>
        <dbReference type="Proteomes" id="UP000069015"/>
    </source>
</evidence>
<sequence length="356" mass="39012">MSHVTIKRVMGFGGETLAEYRAQQMKEQRWQYVTQGVSDADLDNNFEFLNGAVLDRKVGTHLLQTTTGLFGPIRTGTIVHLDPNAANQVIQSDRAPLNPKGDLITRLNQLHDVRTGKPPEADNALAVSGFWTAATDGAGIAGLDGASNVFGSTGQLILNPECAGEPVSLTFPLLRFGSTEQEQCNYLETLAYYGGTLLQPGEQFDLGFTQDLWGIQYDQKLPEYVTEYEFSPTKGGGLFVEHHPFPHIWLPATGIDPAFKEPTVSRILLGRRFNCNHEDGYYRTVTNEQFHFTVFEVPNDGSALAIRPQCIHNDSFTKGAQTVFLGNTAANTVALRQSMPVTEMVVGNTPVSGLSD</sequence>
<dbReference type="EMBL" id="LFZX01000049">
    <property type="protein sequence ID" value="KNC67786.1"/>
    <property type="molecule type" value="Genomic_DNA"/>
</dbReference>
<gene>
    <name evidence="2" type="ORF">AC626_08615</name>
    <name evidence="1" type="ORF">AT705_04375</name>
</gene>
<dbReference type="Proteomes" id="UP000069015">
    <property type="component" value="Chromosome 1"/>
</dbReference>
<evidence type="ECO:0000313" key="1">
    <source>
        <dbReference type="EMBL" id="ALU42241.1"/>
    </source>
</evidence>